<gene>
    <name evidence="2" type="ORF">AB1Y20_001946</name>
</gene>
<feature type="region of interest" description="Disordered" evidence="1">
    <location>
        <begin position="1"/>
        <end position="38"/>
    </location>
</feature>
<protein>
    <recommendedName>
        <fullName evidence="4">BED-type domain-containing protein</fullName>
    </recommendedName>
</protein>
<evidence type="ECO:0000313" key="3">
    <source>
        <dbReference type="Proteomes" id="UP001515480"/>
    </source>
</evidence>
<evidence type="ECO:0008006" key="4">
    <source>
        <dbReference type="Google" id="ProtNLM"/>
    </source>
</evidence>
<sequence>MPPTANNPNPDRASRRSAAPATAETVTEGNNGAADAPPAPALAVAVALQPQPARATAPATANAAQEATEPAPRATVVLKAPTLFNKDGAVAPSRKRKACPTRDAPEWAAVSILNGGESQTPQVQCNFCGKTFCATAARVKNHLLGLNGSAACQGDSEAFIQLKENLLGKVTEKAETKQRKTAAAAIMSSAMSSTCSSSISTGKGFMQQHIQESFAHATSECSKEGIELLQTPANPADEQCIARLKLQSSARR</sequence>
<evidence type="ECO:0000256" key="1">
    <source>
        <dbReference type="SAM" id="MobiDB-lite"/>
    </source>
</evidence>
<comment type="caution">
    <text evidence="2">The sequence shown here is derived from an EMBL/GenBank/DDBJ whole genome shotgun (WGS) entry which is preliminary data.</text>
</comment>
<dbReference type="EMBL" id="JBGBPQ010000011">
    <property type="protein sequence ID" value="KAL1515315.1"/>
    <property type="molecule type" value="Genomic_DNA"/>
</dbReference>
<organism evidence="2 3">
    <name type="scientific">Prymnesium parvum</name>
    <name type="common">Toxic golden alga</name>
    <dbReference type="NCBI Taxonomy" id="97485"/>
    <lineage>
        <taxon>Eukaryota</taxon>
        <taxon>Haptista</taxon>
        <taxon>Haptophyta</taxon>
        <taxon>Prymnesiophyceae</taxon>
        <taxon>Prymnesiales</taxon>
        <taxon>Prymnesiaceae</taxon>
        <taxon>Prymnesium</taxon>
    </lineage>
</organism>
<proteinExistence type="predicted"/>
<dbReference type="AlphaFoldDB" id="A0AB34J952"/>
<name>A0AB34J952_PRYPA</name>
<reference evidence="2 3" key="1">
    <citation type="journal article" date="2024" name="Science">
        <title>Giant polyketide synthase enzymes in the biosynthesis of giant marine polyether toxins.</title>
        <authorList>
            <person name="Fallon T.R."/>
            <person name="Shende V.V."/>
            <person name="Wierzbicki I.H."/>
            <person name="Pendleton A.L."/>
            <person name="Watervoot N.F."/>
            <person name="Auber R.P."/>
            <person name="Gonzalez D.J."/>
            <person name="Wisecaver J.H."/>
            <person name="Moore B.S."/>
        </authorList>
    </citation>
    <scope>NUCLEOTIDE SEQUENCE [LARGE SCALE GENOMIC DNA]</scope>
    <source>
        <strain evidence="2 3">12B1</strain>
    </source>
</reference>
<evidence type="ECO:0000313" key="2">
    <source>
        <dbReference type="EMBL" id="KAL1515315.1"/>
    </source>
</evidence>
<dbReference type="Proteomes" id="UP001515480">
    <property type="component" value="Unassembled WGS sequence"/>
</dbReference>
<keyword evidence="3" id="KW-1185">Reference proteome</keyword>
<accession>A0AB34J952</accession>